<evidence type="ECO:0000256" key="6">
    <source>
        <dbReference type="ARBA" id="ARBA00022490"/>
    </source>
</evidence>
<keyword evidence="10" id="KW-0539">Nucleus</keyword>
<evidence type="ECO:0000256" key="13">
    <source>
        <dbReference type="PROSITE-ProRule" id="PRU00192"/>
    </source>
</evidence>
<keyword evidence="5 13" id="KW-0728">SH3 domain</keyword>
<dbReference type="PANTHER" id="PTHR11006:SF92">
    <property type="entry name" value="PROTEIN ARGININE N-METHYLTRANSFERASE 2"/>
    <property type="match status" value="1"/>
</dbReference>
<dbReference type="Gene3D" id="2.30.30.40">
    <property type="entry name" value="SH3 Domains"/>
    <property type="match status" value="1"/>
</dbReference>
<feature type="domain" description="SH3" evidence="16">
    <location>
        <begin position="615"/>
        <end position="674"/>
    </location>
</feature>
<keyword evidence="18" id="KW-1185">Reference proteome</keyword>
<gene>
    <name evidence="17" type="ORF">PECUL_23A055737</name>
</gene>
<reference evidence="17" key="1">
    <citation type="submission" date="2022-03" db="EMBL/GenBank/DDBJ databases">
        <authorList>
            <person name="Alioto T."/>
            <person name="Alioto T."/>
            <person name="Gomez Garrido J."/>
        </authorList>
    </citation>
    <scope>NUCLEOTIDE SEQUENCE</scope>
</reference>
<dbReference type="PANTHER" id="PTHR11006">
    <property type="entry name" value="PROTEIN ARGININE N-METHYLTRANSFERASE"/>
    <property type="match status" value="1"/>
</dbReference>
<evidence type="ECO:0000256" key="1">
    <source>
        <dbReference type="ARBA" id="ARBA00004123"/>
    </source>
</evidence>
<comment type="catalytic activity">
    <reaction evidence="11">
        <text>L-arginyl-[protein] + 2 S-adenosyl-L-methionine = N(omega),N(omega)-dimethyl-L-arginyl-[protein] + 2 S-adenosyl-L-homocysteine + 2 H(+)</text>
        <dbReference type="Rhea" id="RHEA:48096"/>
        <dbReference type="Rhea" id="RHEA-COMP:10532"/>
        <dbReference type="Rhea" id="RHEA-COMP:11991"/>
        <dbReference type="ChEBI" id="CHEBI:15378"/>
        <dbReference type="ChEBI" id="CHEBI:29965"/>
        <dbReference type="ChEBI" id="CHEBI:57856"/>
        <dbReference type="ChEBI" id="CHEBI:59789"/>
        <dbReference type="ChEBI" id="CHEBI:61897"/>
        <dbReference type="EC" id="2.1.1.319"/>
    </reaction>
</comment>
<keyword evidence="9 14" id="KW-0949">S-adenosyl-L-methionine</keyword>
<dbReference type="GO" id="GO:0005634">
    <property type="term" value="C:nucleus"/>
    <property type="evidence" value="ECO:0007669"/>
    <property type="project" value="UniProtKB-SubCell"/>
</dbReference>
<evidence type="ECO:0000256" key="14">
    <source>
        <dbReference type="PROSITE-ProRule" id="PRU01015"/>
    </source>
</evidence>
<feature type="region of interest" description="Disordered" evidence="15">
    <location>
        <begin position="1"/>
        <end position="44"/>
    </location>
</feature>
<evidence type="ECO:0000256" key="2">
    <source>
        <dbReference type="ARBA" id="ARBA00004496"/>
    </source>
</evidence>
<dbReference type="InterPro" id="IPR029063">
    <property type="entry name" value="SAM-dependent_MTases_sf"/>
</dbReference>
<evidence type="ECO:0000256" key="5">
    <source>
        <dbReference type="ARBA" id="ARBA00022443"/>
    </source>
</evidence>
<dbReference type="Proteomes" id="UP001295444">
    <property type="component" value="Chromosome 07"/>
</dbReference>
<evidence type="ECO:0000313" key="18">
    <source>
        <dbReference type="Proteomes" id="UP001295444"/>
    </source>
</evidence>
<dbReference type="GO" id="GO:0042054">
    <property type="term" value="F:histone methyltransferase activity"/>
    <property type="evidence" value="ECO:0007669"/>
    <property type="project" value="UniProtKB-ARBA"/>
</dbReference>
<name>A0AAD1SQE6_PELCU</name>
<keyword evidence="8 14" id="KW-0808">Transferase</keyword>
<accession>A0AAD1SQE6</accession>
<dbReference type="FunFam" id="2.70.160.11:FF:000007">
    <property type="entry name" value="Protein arginine N-methyltransferase 2"/>
    <property type="match status" value="1"/>
</dbReference>
<evidence type="ECO:0000259" key="16">
    <source>
        <dbReference type="PROSITE" id="PS50002"/>
    </source>
</evidence>
<dbReference type="SUPFAM" id="SSF51156">
    <property type="entry name" value="Insect cysteine-rich antifreeze protein"/>
    <property type="match status" value="1"/>
</dbReference>
<dbReference type="Pfam" id="PF22528">
    <property type="entry name" value="PRMT_C"/>
    <property type="match status" value="1"/>
</dbReference>
<dbReference type="PROSITE" id="PS51678">
    <property type="entry name" value="SAM_MT_PRMT"/>
    <property type="match status" value="1"/>
</dbReference>
<dbReference type="FunFam" id="3.40.50.150:FF:000016">
    <property type="entry name" value="Protein arginine N-methyltransferase 6"/>
    <property type="match status" value="1"/>
</dbReference>
<dbReference type="InterPro" id="IPR001452">
    <property type="entry name" value="SH3_domain"/>
</dbReference>
<dbReference type="InterPro" id="IPR016133">
    <property type="entry name" value="Insect_cyst_antifreeze_prot"/>
</dbReference>
<dbReference type="Pfam" id="PF13649">
    <property type="entry name" value="Methyltransf_25"/>
    <property type="match status" value="1"/>
</dbReference>
<evidence type="ECO:0000256" key="9">
    <source>
        <dbReference type="ARBA" id="ARBA00022691"/>
    </source>
</evidence>
<dbReference type="GO" id="GO:0032259">
    <property type="term" value="P:methylation"/>
    <property type="evidence" value="ECO:0007669"/>
    <property type="project" value="UniProtKB-KW"/>
</dbReference>
<evidence type="ECO:0000256" key="3">
    <source>
        <dbReference type="ARBA" id="ARBA00011925"/>
    </source>
</evidence>
<dbReference type="CDD" id="cd02440">
    <property type="entry name" value="AdoMet_MTases"/>
    <property type="match status" value="1"/>
</dbReference>
<dbReference type="Gene3D" id="2.70.160.11">
    <property type="entry name" value="Hnrnp arginine n-methyltransferase1"/>
    <property type="match status" value="1"/>
</dbReference>
<dbReference type="AlphaFoldDB" id="A0AAD1SQE6"/>
<dbReference type="EMBL" id="OW240918">
    <property type="protein sequence ID" value="CAH2306328.1"/>
    <property type="molecule type" value="Genomic_DNA"/>
</dbReference>
<feature type="compositionally biased region" description="Basic and acidic residues" evidence="15">
    <location>
        <begin position="1"/>
        <end position="10"/>
    </location>
</feature>
<dbReference type="InterPro" id="IPR025799">
    <property type="entry name" value="Arg_MeTrfase"/>
</dbReference>
<dbReference type="InterPro" id="IPR036028">
    <property type="entry name" value="SH3-like_dom_sf"/>
</dbReference>
<evidence type="ECO:0000256" key="15">
    <source>
        <dbReference type="SAM" id="MobiDB-lite"/>
    </source>
</evidence>
<dbReference type="SUPFAM" id="SSF53335">
    <property type="entry name" value="S-adenosyl-L-methionine-dependent methyltransferases"/>
    <property type="match status" value="1"/>
</dbReference>
<evidence type="ECO:0000256" key="8">
    <source>
        <dbReference type="ARBA" id="ARBA00022679"/>
    </source>
</evidence>
<dbReference type="GO" id="GO:0005737">
    <property type="term" value="C:cytoplasm"/>
    <property type="evidence" value="ECO:0007669"/>
    <property type="project" value="UniProtKB-SubCell"/>
</dbReference>
<dbReference type="Pfam" id="PF07653">
    <property type="entry name" value="SH3_2"/>
    <property type="match status" value="1"/>
</dbReference>
<evidence type="ECO:0000256" key="11">
    <source>
        <dbReference type="ARBA" id="ARBA00049086"/>
    </source>
</evidence>
<sequence>MESGEARSEQSDGELDGGRGSPAGCRARGMGRGSPAHGGARGDMGRGELGDCTAIEAGAVPGTGSALCRAGVTGTESALCRAGETGTGSALCRAGETGTGSALCRAGVTGTGSALCRAGETGTESAQCRARELNAEPDLCRARETDTEPVVFRARGINAEPHVFRARKINAESDMHTPRETGMKPYVYRSRQINADPDQHTERETGMEPDMYREREGGMEPDVYRARGADAGPDVCRTQEMSMLPDVCRTREMGTELNVCRVRDTGTERNVCNARDTYMEQDVYSAVQMGMEPDVCRARKVVKEQKVRRARDASTKLVVCRARESDTEFDVVRARESVTDPVAFIKSVDCVRRQPAIEVVMCRASEMVSVTADCRNTETGTEEVECVTRETGTGAVDFSNRGICTDLTSCRTSERTVTQIVDYSKSETGAEGVDCNKRETSTVVLDCSKREIGTETVVCSKVDIDTEAVNCNKGETDTEAVNCNKGETDTEAVNCNKGETDKEAVNCNTCSAGTEAVECGKREDVTEPGDCGTRMAHTEVVCCRTRDTCTGPAGSRAKKSEPCGMSADQKIHKCGSPAVNLDCVELTAGQYFESSLGACYLESHIEKDMEDCSDVKSEEFVMMCDFVATDENQLSLSSGDKVRLITVATQDWWWVEHNGSYGYVPSNHLCESDELDDPWQDDEYYGSYETLKLHLEMLSDLPRTKTYQEVVRSNSAALQGKCILDLGCGTGIISFFCAKLAQPEAVFAVEASEIAQQTRRLVEKNGFSRVVHVIEQRVEEVELPTKVDVLVSEWMGTCLLFEFMLESVLMARDIWLKEDGIMWPSTASIHLVPCSAAKEYDSKITFWDSVFQLDFSPLKSLAVKEFLCKPKPDYVLQPEECLSEPYRLFNIDMKTVQISDLERMSNNFIFYIAKDGNIHGFTFWFSVQFHNIEDKGLVELDTGPFNPLTHWKHTLFMLDEPLHVKRGDRISGTAVFHRNPIWRRHMSVTLSWKITNEELDAAHIVGSKEFPMWR</sequence>
<dbReference type="EC" id="2.1.1.319" evidence="3"/>
<dbReference type="InterPro" id="IPR041698">
    <property type="entry name" value="Methyltransf_25"/>
</dbReference>
<organism evidence="17 18">
    <name type="scientific">Pelobates cultripes</name>
    <name type="common">Western spadefoot toad</name>
    <dbReference type="NCBI Taxonomy" id="61616"/>
    <lineage>
        <taxon>Eukaryota</taxon>
        <taxon>Metazoa</taxon>
        <taxon>Chordata</taxon>
        <taxon>Craniata</taxon>
        <taxon>Vertebrata</taxon>
        <taxon>Euteleostomi</taxon>
        <taxon>Amphibia</taxon>
        <taxon>Batrachia</taxon>
        <taxon>Anura</taxon>
        <taxon>Pelobatoidea</taxon>
        <taxon>Pelobatidae</taxon>
        <taxon>Pelobates</taxon>
    </lineage>
</organism>
<dbReference type="SUPFAM" id="SSF50044">
    <property type="entry name" value="SH3-domain"/>
    <property type="match status" value="1"/>
</dbReference>
<evidence type="ECO:0000256" key="7">
    <source>
        <dbReference type="ARBA" id="ARBA00022603"/>
    </source>
</evidence>
<evidence type="ECO:0000256" key="12">
    <source>
        <dbReference type="ARBA" id="ARBA00082811"/>
    </source>
</evidence>
<keyword evidence="6" id="KW-0963">Cytoplasm</keyword>
<dbReference type="Gene3D" id="3.40.50.150">
    <property type="entry name" value="Vaccinia Virus protein VP39"/>
    <property type="match status" value="1"/>
</dbReference>
<keyword evidence="7 14" id="KW-0489">Methyltransferase</keyword>
<comment type="subcellular location">
    <subcellularLocation>
        <location evidence="2">Cytoplasm</location>
    </subcellularLocation>
    <subcellularLocation>
        <location evidence="1">Nucleus</location>
    </subcellularLocation>
</comment>
<dbReference type="InterPro" id="IPR055135">
    <property type="entry name" value="PRMT_dom"/>
</dbReference>
<evidence type="ECO:0000256" key="10">
    <source>
        <dbReference type="ARBA" id="ARBA00023242"/>
    </source>
</evidence>
<dbReference type="PROSITE" id="PS50002">
    <property type="entry name" value="SH3"/>
    <property type="match status" value="1"/>
</dbReference>
<protein>
    <recommendedName>
        <fullName evidence="4">Protein arginine N-methyltransferase 2</fullName>
        <ecNumber evidence="3">2.1.1.319</ecNumber>
    </recommendedName>
    <alternativeName>
        <fullName evidence="12">Histone-arginine N-methyltransferase PRMT2</fullName>
    </alternativeName>
</protein>
<proteinExistence type="predicted"/>
<evidence type="ECO:0000313" key="17">
    <source>
        <dbReference type="EMBL" id="CAH2306328.1"/>
    </source>
</evidence>
<dbReference type="GO" id="GO:0035242">
    <property type="term" value="F:protein-arginine omega-N asymmetric methyltransferase activity"/>
    <property type="evidence" value="ECO:0007669"/>
    <property type="project" value="UniProtKB-EC"/>
</dbReference>
<evidence type="ECO:0000256" key="4">
    <source>
        <dbReference type="ARBA" id="ARBA00018778"/>
    </source>
</evidence>
<dbReference type="SMART" id="SM00326">
    <property type="entry name" value="SH3"/>
    <property type="match status" value="1"/>
</dbReference>